<dbReference type="Pfam" id="PF08279">
    <property type="entry name" value="HTH_11"/>
    <property type="match status" value="1"/>
</dbReference>
<dbReference type="InterPro" id="IPR057727">
    <property type="entry name" value="WCX_dom"/>
</dbReference>
<evidence type="ECO:0000313" key="5">
    <source>
        <dbReference type="Proteomes" id="UP000320421"/>
    </source>
</evidence>
<feature type="domain" description="Helix-turn-helix type 11" evidence="1">
    <location>
        <begin position="9"/>
        <end position="55"/>
    </location>
</feature>
<dbReference type="Proteomes" id="UP000320421">
    <property type="component" value="Chromosome"/>
</dbReference>
<protein>
    <submittedName>
        <fullName evidence="4">HTH domain protein</fullName>
    </submittedName>
</protein>
<dbReference type="InterPro" id="IPR026881">
    <property type="entry name" value="WYL_dom"/>
</dbReference>
<feature type="domain" description="WYL" evidence="2">
    <location>
        <begin position="148"/>
        <end position="217"/>
    </location>
</feature>
<evidence type="ECO:0000259" key="2">
    <source>
        <dbReference type="Pfam" id="PF13280"/>
    </source>
</evidence>
<keyword evidence="5" id="KW-1185">Reference proteome</keyword>
<dbReference type="EMBL" id="CP036266">
    <property type="protein sequence ID" value="QDT23685.1"/>
    <property type="molecule type" value="Genomic_DNA"/>
</dbReference>
<dbReference type="PROSITE" id="PS52050">
    <property type="entry name" value="WYL"/>
    <property type="match status" value="1"/>
</dbReference>
<accession>A0A517PWE0</accession>
<gene>
    <name evidence="4" type="ORF">HG66A1_55080</name>
</gene>
<evidence type="ECO:0000313" key="4">
    <source>
        <dbReference type="EMBL" id="QDT23685.1"/>
    </source>
</evidence>
<dbReference type="SUPFAM" id="SSF46785">
    <property type="entry name" value="Winged helix' DNA-binding domain"/>
    <property type="match status" value="1"/>
</dbReference>
<name>A0A517PWE0_9PLAN</name>
<dbReference type="Pfam" id="PF25583">
    <property type="entry name" value="WCX"/>
    <property type="match status" value="1"/>
</dbReference>
<organism evidence="4 5">
    <name type="scientific">Gimesia chilikensis</name>
    <dbReference type="NCBI Taxonomy" id="2605989"/>
    <lineage>
        <taxon>Bacteria</taxon>
        <taxon>Pseudomonadati</taxon>
        <taxon>Planctomycetota</taxon>
        <taxon>Planctomycetia</taxon>
        <taxon>Planctomycetales</taxon>
        <taxon>Planctomycetaceae</taxon>
        <taxon>Gimesia</taxon>
    </lineage>
</organism>
<dbReference type="InterPro" id="IPR051534">
    <property type="entry name" value="CBASS_pafABC_assoc_protein"/>
</dbReference>
<dbReference type="PANTHER" id="PTHR34580">
    <property type="match status" value="1"/>
</dbReference>
<reference evidence="4 5" key="1">
    <citation type="submission" date="2019-02" db="EMBL/GenBank/DDBJ databases">
        <title>Deep-cultivation of Planctomycetes and their phenomic and genomic characterization uncovers novel biology.</title>
        <authorList>
            <person name="Wiegand S."/>
            <person name="Jogler M."/>
            <person name="Boedeker C."/>
            <person name="Pinto D."/>
            <person name="Vollmers J."/>
            <person name="Rivas-Marin E."/>
            <person name="Kohn T."/>
            <person name="Peeters S.H."/>
            <person name="Heuer A."/>
            <person name="Rast P."/>
            <person name="Oberbeckmann S."/>
            <person name="Bunk B."/>
            <person name="Jeske O."/>
            <person name="Meyerdierks A."/>
            <person name="Storesund J.E."/>
            <person name="Kallscheuer N."/>
            <person name="Luecker S."/>
            <person name="Lage O.M."/>
            <person name="Pohl T."/>
            <person name="Merkel B.J."/>
            <person name="Hornburger P."/>
            <person name="Mueller R.-W."/>
            <person name="Bruemmer F."/>
            <person name="Labrenz M."/>
            <person name="Spormann A.M."/>
            <person name="Op den Camp H."/>
            <person name="Overmann J."/>
            <person name="Amann R."/>
            <person name="Jetten M.S.M."/>
            <person name="Mascher T."/>
            <person name="Medema M.H."/>
            <person name="Devos D.P."/>
            <person name="Kaster A.-K."/>
            <person name="Ovreas L."/>
            <person name="Rohde M."/>
            <person name="Galperin M.Y."/>
            <person name="Jogler C."/>
        </authorList>
    </citation>
    <scope>NUCLEOTIDE SEQUENCE [LARGE SCALE GENOMIC DNA]</scope>
    <source>
        <strain evidence="4 5">HG66A1</strain>
    </source>
</reference>
<dbReference type="PIRSF" id="PIRSF016838">
    <property type="entry name" value="PafC"/>
    <property type="match status" value="1"/>
</dbReference>
<dbReference type="InterPro" id="IPR036390">
    <property type="entry name" value="WH_DNA-bd_sf"/>
</dbReference>
<sequence length="337" mass="38882">MAESAQLMRQWRILQILSHRKQGVTLQELSQETEVSSRTISRDLTLLKTVGFPISEVTSNHGKKMWKIAGNVGIAQLQFTLEETAALYLGRQFLELMAGTLFWQGSHSAYQKIKSALSNPAVLFLEKLASAVHLTNHHIVNYAERAELIDQLMLAIEDHRLTVITYQSLRSTEPVTLYDIHPYALIFHKGALYLIAWSLDHGAIRTFKVDRISEVDVQPKLMSFQRPKDFHPAKYLEHSFGIFTEERAPQSIRIRFAPKVVRILQEKKFHSSQRLIQKRDGSVIAEYQLTGFKEIRPWILSFGRHARVLEPVELIEMIRDELDLMINVYTLGDRTYD</sequence>
<dbReference type="InterPro" id="IPR028349">
    <property type="entry name" value="PafC-like"/>
</dbReference>
<evidence type="ECO:0000259" key="3">
    <source>
        <dbReference type="Pfam" id="PF25583"/>
    </source>
</evidence>
<dbReference type="InterPro" id="IPR036388">
    <property type="entry name" value="WH-like_DNA-bd_sf"/>
</dbReference>
<dbReference type="Gene3D" id="1.10.10.10">
    <property type="entry name" value="Winged helix-like DNA-binding domain superfamily/Winged helix DNA-binding domain"/>
    <property type="match status" value="1"/>
</dbReference>
<dbReference type="Pfam" id="PF13280">
    <property type="entry name" value="WYL"/>
    <property type="match status" value="1"/>
</dbReference>
<evidence type="ECO:0000259" key="1">
    <source>
        <dbReference type="Pfam" id="PF08279"/>
    </source>
</evidence>
<proteinExistence type="predicted"/>
<dbReference type="InterPro" id="IPR013196">
    <property type="entry name" value="HTH_11"/>
</dbReference>
<dbReference type="PANTHER" id="PTHR34580:SF1">
    <property type="entry name" value="PROTEIN PAFC"/>
    <property type="match status" value="1"/>
</dbReference>
<feature type="domain" description="WCX" evidence="3">
    <location>
        <begin position="249"/>
        <end position="323"/>
    </location>
</feature>
<dbReference type="AlphaFoldDB" id="A0A517PWE0"/>